<feature type="region of interest" description="Disordered" evidence="2">
    <location>
        <begin position="1063"/>
        <end position="1084"/>
    </location>
</feature>
<feature type="region of interest" description="Disordered" evidence="2">
    <location>
        <begin position="2608"/>
        <end position="2638"/>
    </location>
</feature>
<feature type="compositionally biased region" description="Acidic residues" evidence="2">
    <location>
        <begin position="17"/>
        <end position="28"/>
    </location>
</feature>
<dbReference type="CTD" id="2804"/>
<reference evidence="4" key="3">
    <citation type="submission" date="2025-09" db="UniProtKB">
        <authorList>
            <consortium name="Ensembl"/>
        </authorList>
    </citation>
    <scope>IDENTIFICATION</scope>
</reference>
<feature type="coiled-coil region" evidence="1">
    <location>
        <begin position="215"/>
        <end position="473"/>
    </location>
</feature>
<feature type="compositionally biased region" description="Basic and acidic residues" evidence="2">
    <location>
        <begin position="1131"/>
        <end position="1140"/>
    </location>
</feature>
<feature type="compositionally biased region" description="Polar residues" evidence="2">
    <location>
        <begin position="1782"/>
        <end position="1792"/>
    </location>
</feature>
<keyword evidence="5" id="KW-1185">Reference proteome</keyword>
<feature type="region of interest" description="Disordered" evidence="2">
    <location>
        <begin position="3003"/>
        <end position="3031"/>
    </location>
</feature>
<organism evidence="4 5">
    <name type="scientific">Scleropages formosus</name>
    <name type="common">Asian bonytongue</name>
    <name type="synonym">Osteoglossum formosum</name>
    <dbReference type="NCBI Taxonomy" id="113540"/>
    <lineage>
        <taxon>Eukaryota</taxon>
        <taxon>Metazoa</taxon>
        <taxon>Chordata</taxon>
        <taxon>Craniata</taxon>
        <taxon>Vertebrata</taxon>
        <taxon>Euteleostomi</taxon>
        <taxon>Actinopterygii</taxon>
        <taxon>Neopterygii</taxon>
        <taxon>Teleostei</taxon>
        <taxon>Osteoglossocephala</taxon>
        <taxon>Osteoglossomorpha</taxon>
        <taxon>Osteoglossiformes</taxon>
        <taxon>Osteoglossidae</taxon>
        <taxon>Scleropages</taxon>
    </lineage>
</organism>
<dbReference type="GO" id="GO:0005793">
    <property type="term" value="C:endoplasmic reticulum-Golgi intermediate compartment"/>
    <property type="evidence" value="ECO:0007669"/>
    <property type="project" value="TreeGrafter"/>
</dbReference>
<dbReference type="GO" id="GO:0016020">
    <property type="term" value="C:membrane"/>
    <property type="evidence" value="ECO:0007669"/>
    <property type="project" value="TreeGrafter"/>
</dbReference>
<dbReference type="GeneID" id="108918761"/>
<name>A0A8C9RBE2_SCLFO</name>
<feature type="coiled-coil region" evidence="1">
    <location>
        <begin position="544"/>
        <end position="606"/>
    </location>
</feature>
<feature type="region of interest" description="Disordered" evidence="2">
    <location>
        <begin position="1972"/>
        <end position="2030"/>
    </location>
</feature>
<keyword evidence="3" id="KW-0812">Transmembrane</keyword>
<accession>A0A8C9RBE2</accession>
<dbReference type="PANTHER" id="PTHR18887">
    <property type="entry name" value="GOLGI-ASSOCIATED PROTEIN GCP360-RELATED"/>
    <property type="match status" value="1"/>
</dbReference>
<feature type="region of interest" description="Disordered" evidence="2">
    <location>
        <begin position="1186"/>
        <end position="1224"/>
    </location>
</feature>
<dbReference type="GO" id="GO:0005801">
    <property type="term" value="C:cis-Golgi network"/>
    <property type="evidence" value="ECO:0007669"/>
    <property type="project" value="TreeGrafter"/>
</dbReference>
<keyword evidence="3" id="KW-1133">Transmembrane helix</keyword>
<dbReference type="PANTHER" id="PTHR18887:SF2">
    <property type="entry name" value="GOLGIN SUBFAMILY B MEMBER 1"/>
    <property type="match status" value="1"/>
</dbReference>
<feature type="compositionally biased region" description="Basic and acidic residues" evidence="2">
    <location>
        <begin position="2625"/>
        <end position="2638"/>
    </location>
</feature>
<reference evidence="4 5" key="1">
    <citation type="submission" date="2019-04" db="EMBL/GenBank/DDBJ databases">
        <authorList>
            <consortium name="Wellcome Sanger Institute Data Sharing"/>
        </authorList>
    </citation>
    <scope>NUCLEOTIDE SEQUENCE [LARGE SCALE GENOMIC DNA]</scope>
</reference>
<evidence type="ECO:0000256" key="3">
    <source>
        <dbReference type="SAM" id="Phobius"/>
    </source>
</evidence>
<feature type="region of interest" description="Disordered" evidence="2">
    <location>
        <begin position="114"/>
        <end position="135"/>
    </location>
</feature>
<feature type="compositionally biased region" description="Basic and acidic residues" evidence="2">
    <location>
        <begin position="1259"/>
        <end position="1269"/>
    </location>
</feature>
<feature type="region of interest" description="Disordered" evidence="2">
    <location>
        <begin position="1131"/>
        <end position="1162"/>
    </location>
</feature>
<reference evidence="4" key="2">
    <citation type="submission" date="2025-08" db="UniProtKB">
        <authorList>
            <consortium name="Ensembl"/>
        </authorList>
    </citation>
    <scope>IDENTIFICATION</scope>
</reference>
<feature type="coiled-coil region" evidence="1">
    <location>
        <begin position="141"/>
        <end position="182"/>
    </location>
</feature>
<dbReference type="GeneTree" id="ENSGT00730000111007"/>
<evidence type="ECO:0000313" key="4">
    <source>
        <dbReference type="Ensembl" id="ENSSFOP00015008619.2"/>
    </source>
</evidence>
<keyword evidence="3" id="KW-0472">Membrane</keyword>
<keyword evidence="1" id="KW-0175">Coiled coil</keyword>
<feature type="region of interest" description="Disordered" evidence="2">
    <location>
        <begin position="1691"/>
        <end position="1717"/>
    </location>
</feature>
<dbReference type="Proteomes" id="UP000694397">
    <property type="component" value="Chromosome 21"/>
</dbReference>
<feature type="region of interest" description="Disordered" evidence="2">
    <location>
        <begin position="629"/>
        <end position="650"/>
    </location>
</feature>
<dbReference type="Ensembl" id="ENSSFOT00015008743.2">
    <property type="protein sequence ID" value="ENSSFOP00015008619.2"/>
    <property type="gene ID" value="ENSSFOG00015005637.2"/>
</dbReference>
<feature type="region of interest" description="Disordered" evidence="2">
    <location>
        <begin position="1837"/>
        <end position="1856"/>
    </location>
</feature>
<proteinExistence type="predicted"/>
<dbReference type="InterPro" id="IPR026202">
    <property type="entry name" value="GOLGB1"/>
</dbReference>
<protein>
    <submittedName>
        <fullName evidence="4">Golgin B1</fullName>
    </submittedName>
</protein>
<gene>
    <name evidence="4" type="primary">golgb1</name>
</gene>
<feature type="compositionally biased region" description="Polar residues" evidence="2">
    <location>
        <begin position="120"/>
        <end position="132"/>
    </location>
</feature>
<feature type="compositionally biased region" description="Basic and acidic residues" evidence="2">
    <location>
        <begin position="1696"/>
        <end position="1717"/>
    </location>
</feature>
<feature type="region of interest" description="Disordered" evidence="2">
    <location>
        <begin position="1259"/>
        <end position="1281"/>
    </location>
</feature>
<dbReference type="RefSeq" id="XP_018581797.2">
    <property type="nucleotide sequence ID" value="XM_018726281.2"/>
</dbReference>
<dbReference type="KEGG" id="sfm:108918761"/>
<feature type="region of interest" description="Disordered" evidence="2">
    <location>
        <begin position="1770"/>
        <end position="1794"/>
    </location>
</feature>
<sequence>MLSRLAQGVNSVLQELSGEENPDGDTQDDVALQAPAADGGALGGPGEADDSAERLAQMEQLVVQLKEMIREKDNQLTVTERQLKEEREASEVRFTKLKLQAKAKVTALSKQISELKGHEGSSSVQSPDSSFTMPPGMEEELQQLKLRLQEEESTSRVLREQLESTEQQLHEKEEKYAEQLRVLQAVVCEKDMRFQEQVQKHEEELLKATAQTQGSADLQQALRVAQRRSEELEEALRSRSEVLEMLQQELNSADEQKQILTMQFRQMEQELAEARRLREEDRQHWAEEASRAQAELAALMQKLESEHGEREEMTGKENEVVVRMEAELSAMKEKLEVAVREKEEVEMRMQTEDKERRAQISELGAKLEAAERGKVERTEAEAEQREAELKQFRERLEAVQREKGEMEKRVGAEAQQREAEIVVLRERLEAAEQGKEEVEKRMGTEAEQRGTEILELKERLKAAESEREQVIQREGAAIARLQEELAVLRDGMLVGQEVERVGQQETHVLAELWKGLSILARREEDRDKDNPPVPTDLTQCEMILRTLEARLLKLGTEKQESEDRCAQITFSMETLQGELAERMVEKEESQSRIQQLEQEILKLQAVEHSPQILVPSPAPEDNISEQKEKLEGPSMESFGMPETDSGDHKSKSLQLMTLEQLLSEKEEELAALRARLALAEEQNSLLDSGDVSTSYQIHDTPQATQDKTEELIDFPEDIPDEWRTLIAEKPALLPSAFTESIPELISLHPESLEEREVKGTSSDEMVTSTDSEVAHSSWTLLEAGNQDGNQEWPSFLQDFGQLPHQSSEQLITVQNMSTTSSVQVESSSVVMCESVHIQVTQQEQSTNEQEFAQALTEELQGRSSDLLAELQRLKEQLSDSQLRTQSLEEEQRFLIVAKEEAKERVLELEEALKIAKVELQEVMQQKSSEVESQNVECRVLQEQLFSLQTEACSKDQKIHALQTDVDEARRCLAEQEDQARMLSAQLEEKELAASELERTLMDTQSKLQDVEELQLCLAQKEQEMMELSDAMSTKLHQAGEEKLLINSEVTELKGQVLELEKSLEQEQIRRGNPPDESEELKNLQKDKEDLNIQVGKMKKEGEQMKRKLQAALVQRKELMKKVGEFEKEVERLKEQGRTGVEEMCSDTSGKEKGEEREGKQDITGLETALEEATQMLTETEEAFETLEQKMVQKDQSSSEALEVNQRQIKDDENAKTQDEELEPRENFAQEKILLQSQLASLESELNIVQNKLQEAMESRKETIRKAKEKDRHHREQLKQQKEEYNKLLERFEEMSTERDKLLDRLVELESLRGEVESEQAARMELEKRLQDSQEFLSLRESEVQQLQEELKLLREKERQIDTLSLELEDLREKYQQADKQAELLKVEVEATTALGPKGVGESMDSPISQLQAEVEEFKQFLNCKNNEILELSQQLGEQNSILQMMQETVSEKDQLIASLQENLKNEKEKNQKLEAEIPLRQEEEKGNESKLQQLQRKLQAALISRKDALKESKMLKEAMELLERDKVELCMKLEAGQSELEKLRAEKEKLIEEVDRALLENQSLGASCESLKLAMEGVVKEKEIYQQDVAAAKEQAEQLNREWEEKVQAMKEEYETLLTSYENVSDEAERVRRVLEAAKQERQELSAKAKIHEAARQEAERLVEEAQKEVEAVKEKMRKFAKAKQQKIMDLEEENEKLREMEEKKGEGARGDKHKEELAGAKEELAGAKEELAGAKEELAGTKEELETLRAHFNATRTQMDILEQEAANLRDQLTQEREKTNTQTSAHSPGSVSLVEDTLIAQQSSHMMTQSPKKLTDGYPQDFDETDKMAAVDGQSQDPAKEAPKMEPVHIQDSPEKVRQIEEASRVEKESWHVHKAQLTAQLISLEQQLQDSKLTEANLRDEIVKWEAKYQEVQARLEAERDDLEERLMNQLAQVNGSIAGYQQEAADGRERLLELQRVLEKLERERAEFEAQANSEKDRALRLEEDKRQAQRERAEAETEVRKQRELEQKLKSAQRGKEGSQSRARQLEELLREKQLEVRQMQKDCIQYQEKISEQEKEAKALQLGREEAQRELAAAHLEATKAVGKIKKVEAELSACKVSLDDALSEVAKLQAEKRASEERFLQRETESKAEAERTLDSVRLRLGAELKQAEIRLEDLLKEKEWGERATQEARKLAEAREQLAQEIQARLDESLARLAAFSRSMSSLQDDRDRVLDEARQWESRFHSALQGKEAELREAETRARDVGEQLQKEKAQCEELRLVVGRLQEAVENWKLKYQEQEKMYGESRATLEKEQEKLKEALAKAESSLAQKSNLLTSLEAEAEGLRHRAQALEEAVGELQREVEQARVTLREREAEERRLVLSLEQLETDLRSSKTLTERLQTQLGEKERREMELLGEKEQAVAQAADEARREAEGRALEAEKEVECRREQVQALEEKVQKAEEESSQSKARLDAFTKAMGSLQDDRDRVLSQYKQLEERHLQVMIEKDALIQEAARENNSLKEELRSLLAQRDDLNAEKAKLSAQLYGYRDDLTQVLNMKDSQHKQLLAAQLERIRALEKEKNQALARVQELESEQEHMQMQLQDLERQKEEAVNGMMATEVESRVERETLSQASSSERGEAGVPPEKEKEEEVVRQLREQLAASQTEITALQKELSAERDGDKERREELRELRWEGGVLRTQAETAEERVAELSQDLMRLEQKLLQEREETAQLRAKNKSFGQAMASLQDSRDQAMNEAQELRLRLEEMRRTGAQPQVSSPHAGSSNEVWALKNALSALQNDRDRLLEQLQQQRSELSQLVSLTEELEEEKRKAEEGLQREEALRGERREEQERLMKELQNKDEQLERERRELEVLRQEREDWQAQADIFRQQTLTTLSERDKQVQQLSSMLEEARALQPKFVEEQYQREASFGTALSSEGQVLQADGGELSSQLNDTLRELHSKELKITELSSKLSQVFEEKRLLSAQLRGSSQRLGDAQSRCSALERQLQELQEDKRKGITEIDSAPGGPQERSDPPGSVGYRAEMKELQRRLDDEQEQKRVLEEQLLAAHDRLKRYTMGDWQSGAEGTFSETAVLIEPPEGAVTRTRSGGMGLIRMLRMAFCSRQRTPLLVFLYLLTVHVLLLLCMGGYL</sequence>
<feature type="compositionally biased region" description="Basic and acidic residues" evidence="2">
    <location>
        <begin position="2817"/>
        <end position="2839"/>
    </location>
</feature>
<evidence type="ECO:0000256" key="2">
    <source>
        <dbReference type="SAM" id="MobiDB-lite"/>
    </source>
</evidence>
<evidence type="ECO:0000313" key="5">
    <source>
        <dbReference type="Proteomes" id="UP000694397"/>
    </source>
</evidence>
<feature type="region of interest" description="Disordered" evidence="2">
    <location>
        <begin position="2813"/>
        <end position="2839"/>
    </location>
</feature>
<evidence type="ECO:0000256" key="1">
    <source>
        <dbReference type="SAM" id="Coils"/>
    </source>
</evidence>
<feature type="compositionally biased region" description="Basic and acidic residues" evidence="2">
    <location>
        <begin position="1840"/>
        <end position="1856"/>
    </location>
</feature>
<feature type="region of interest" description="Disordered" evidence="2">
    <location>
        <begin position="1"/>
        <end position="55"/>
    </location>
</feature>
<feature type="compositionally biased region" description="Basic and acidic residues" evidence="2">
    <location>
        <begin position="1207"/>
        <end position="1224"/>
    </location>
</feature>
<feature type="transmembrane region" description="Helical" evidence="3">
    <location>
        <begin position="3120"/>
        <end position="3140"/>
    </location>
</feature>
<dbReference type="OrthoDB" id="9904168at2759"/>
<feature type="compositionally biased region" description="Basic and acidic residues" evidence="2">
    <location>
        <begin position="1148"/>
        <end position="1160"/>
    </location>
</feature>